<keyword evidence="2" id="KW-1185">Reference proteome</keyword>
<dbReference type="Proteomes" id="UP000198310">
    <property type="component" value="Unassembled WGS sequence"/>
</dbReference>
<proteinExistence type="predicted"/>
<reference evidence="2" key="1">
    <citation type="submission" date="2017-06" db="EMBL/GenBank/DDBJ databases">
        <authorList>
            <person name="Varghese N."/>
            <person name="Submissions S."/>
        </authorList>
    </citation>
    <scope>NUCLEOTIDE SEQUENCE [LARGE SCALE GENOMIC DNA]</scope>
    <source>
        <strain evidence="2">DSM 28041</strain>
    </source>
</reference>
<dbReference type="RefSeq" id="WP_045690674.1">
    <property type="nucleotide sequence ID" value="NZ_FZNS01000012.1"/>
</dbReference>
<dbReference type="AlphaFoldDB" id="A0A239AFT6"/>
<name>A0A239AFT6_9BACT</name>
<dbReference type="EMBL" id="FZNS01000012">
    <property type="protein sequence ID" value="SNR94409.1"/>
    <property type="molecule type" value="Genomic_DNA"/>
</dbReference>
<accession>A0A239AFT6</accession>
<evidence type="ECO:0000313" key="1">
    <source>
        <dbReference type="EMBL" id="SNR94409.1"/>
    </source>
</evidence>
<organism evidence="1 2">
    <name type="scientific">Hymenobacter mucosus</name>
    <dbReference type="NCBI Taxonomy" id="1411120"/>
    <lineage>
        <taxon>Bacteria</taxon>
        <taxon>Pseudomonadati</taxon>
        <taxon>Bacteroidota</taxon>
        <taxon>Cytophagia</taxon>
        <taxon>Cytophagales</taxon>
        <taxon>Hymenobacteraceae</taxon>
        <taxon>Hymenobacter</taxon>
    </lineage>
</organism>
<protein>
    <submittedName>
        <fullName evidence="1">Uncharacterized protein</fullName>
    </submittedName>
</protein>
<evidence type="ECO:0000313" key="2">
    <source>
        <dbReference type="Proteomes" id="UP000198310"/>
    </source>
</evidence>
<sequence>MATKKPKLGLPPTLPAALSNPAMQEMISKGGSVLEPLVPAPAKSEPVEDKLKSFTFKIYESELAQIRAIQDSLPKRDRISIHDFVVAAVKEKIEKAAKKHNSK</sequence>
<gene>
    <name evidence="1" type="ORF">SAMN06269173_11253</name>
</gene>